<sequence>MNYSDHSETAKGPDLQGVTCSAADSPKPHVKIVNSLASGYFEVVRIPFCTSETQVQMWIERSLHATAFNIYSSFFSRSGFWGRKATGSFEVIPYRVTGSVFCLT</sequence>
<accession>L5MAS1</accession>
<dbReference type="Proteomes" id="UP000010556">
    <property type="component" value="Unassembled WGS sequence"/>
</dbReference>
<dbReference type="EMBL" id="KB102464">
    <property type="protein sequence ID" value="ELK35380.1"/>
    <property type="molecule type" value="Genomic_DNA"/>
</dbReference>
<protein>
    <submittedName>
        <fullName evidence="1">Uncharacterized protein</fullName>
    </submittedName>
</protein>
<dbReference type="AlphaFoldDB" id="L5MAS1"/>
<gene>
    <name evidence="1" type="ORF">MDA_GLEAN10008199</name>
</gene>
<keyword evidence="2" id="KW-1185">Reference proteome</keyword>
<reference evidence="2" key="1">
    <citation type="journal article" date="2013" name="Science">
        <title>Comparative analysis of bat genomes provides insight into the evolution of flight and immunity.</title>
        <authorList>
            <person name="Zhang G."/>
            <person name="Cowled C."/>
            <person name="Shi Z."/>
            <person name="Huang Z."/>
            <person name="Bishop-Lilly K.A."/>
            <person name="Fang X."/>
            <person name="Wynne J.W."/>
            <person name="Xiong Z."/>
            <person name="Baker M.L."/>
            <person name="Zhao W."/>
            <person name="Tachedjian M."/>
            <person name="Zhu Y."/>
            <person name="Zhou P."/>
            <person name="Jiang X."/>
            <person name="Ng J."/>
            <person name="Yang L."/>
            <person name="Wu L."/>
            <person name="Xiao J."/>
            <person name="Feng Y."/>
            <person name="Chen Y."/>
            <person name="Sun X."/>
            <person name="Zhang Y."/>
            <person name="Marsh G.A."/>
            <person name="Crameri G."/>
            <person name="Broder C.C."/>
            <person name="Frey K.G."/>
            <person name="Wang L.F."/>
            <person name="Wang J."/>
        </authorList>
    </citation>
    <scope>NUCLEOTIDE SEQUENCE [LARGE SCALE GENOMIC DNA]</scope>
</reference>
<evidence type="ECO:0000313" key="2">
    <source>
        <dbReference type="Proteomes" id="UP000010556"/>
    </source>
</evidence>
<evidence type="ECO:0000313" key="1">
    <source>
        <dbReference type="EMBL" id="ELK35380.1"/>
    </source>
</evidence>
<proteinExistence type="predicted"/>
<organism evidence="1 2">
    <name type="scientific">Myotis davidii</name>
    <name type="common">David's myotis</name>
    <dbReference type="NCBI Taxonomy" id="225400"/>
    <lineage>
        <taxon>Eukaryota</taxon>
        <taxon>Metazoa</taxon>
        <taxon>Chordata</taxon>
        <taxon>Craniata</taxon>
        <taxon>Vertebrata</taxon>
        <taxon>Euteleostomi</taxon>
        <taxon>Mammalia</taxon>
        <taxon>Eutheria</taxon>
        <taxon>Laurasiatheria</taxon>
        <taxon>Chiroptera</taxon>
        <taxon>Yangochiroptera</taxon>
        <taxon>Vespertilionidae</taxon>
        <taxon>Myotis</taxon>
    </lineage>
</organism>
<name>L5MAS1_MYODS</name>